<dbReference type="AlphaFoldDB" id="A0A3E0IAL7"/>
<sequence>MSIRWWTTGRYDGANGESVERTQPDRPIFTDRREGDTLSVVSTPTERSVDFPPLANGLDYLADAVGRLTETPSARDLKYAVLHLHAGVEVLLKYRLICVDWRLILEDSKDGEPAVTYKRYKAGKFRSIGIGKALKRLQDPVGITVTKGQKKAANALDKFRNQLQHYGLTDTDKAIEAQAVKVLEFILDFIDTHITPDIHLTEADKQALADAMPGIRSALGTITALVDQRMQRLRPDLEQAWTAWCPDCGQLAVLLENDPVDRSHGPEDDQPRCVFCTAHWDSRADYVDDFTGSRLGLSGGYEAMTNGGDPPTEHCPECGADMLVWFDPATGELGPNLAAQCFYCGCEFNDRCPRCDVALDTPAVNDPDDGGMPRDKSMLCANCLEDL</sequence>
<organism evidence="1 2">
    <name type="scientific">Kutzneria buriramensis</name>
    <dbReference type="NCBI Taxonomy" id="1045776"/>
    <lineage>
        <taxon>Bacteria</taxon>
        <taxon>Bacillati</taxon>
        <taxon>Actinomycetota</taxon>
        <taxon>Actinomycetes</taxon>
        <taxon>Pseudonocardiales</taxon>
        <taxon>Pseudonocardiaceae</taxon>
        <taxon>Kutzneria</taxon>
    </lineage>
</organism>
<comment type="caution">
    <text evidence="1">The sequence shown here is derived from an EMBL/GenBank/DDBJ whole genome shotgun (WGS) entry which is preliminary data.</text>
</comment>
<protein>
    <submittedName>
        <fullName evidence="1">Uncharacterized protein</fullName>
    </submittedName>
</protein>
<dbReference type="EMBL" id="QUNO01000001">
    <property type="protein sequence ID" value="REH55185.1"/>
    <property type="molecule type" value="Genomic_DNA"/>
</dbReference>
<gene>
    <name evidence="1" type="ORF">BCF44_101202</name>
</gene>
<name>A0A3E0IAL7_9PSEU</name>
<proteinExistence type="predicted"/>
<dbReference type="Proteomes" id="UP000256269">
    <property type="component" value="Unassembled WGS sequence"/>
</dbReference>
<keyword evidence="2" id="KW-1185">Reference proteome</keyword>
<reference evidence="1 2" key="1">
    <citation type="submission" date="2018-08" db="EMBL/GenBank/DDBJ databases">
        <title>Genomic Encyclopedia of Archaeal and Bacterial Type Strains, Phase II (KMG-II): from individual species to whole genera.</title>
        <authorList>
            <person name="Goeker M."/>
        </authorList>
    </citation>
    <scope>NUCLEOTIDE SEQUENCE [LARGE SCALE GENOMIC DNA]</scope>
    <source>
        <strain evidence="1 2">DSM 45791</strain>
    </source>
</reference>
<accession>A0A3E0IAL7</accession>
<evidence type="ECO:0000313" key="2">
    <source>
        <dbReference type="Proteomes" id="UP000256269"/>
    </source>
</evidence>
<evidence type="ECO:0000313" key="1">
    <source>
        <dbReference type="EMBL" id="REH55185.1"/>
    </source>
</evidence>